<dbReference type="AlphaFoldDB" id="A0A7X0NZM4"/>
<evidence type="ECO:0000313" key="2">
    <source>
        <dbReference type="EMBL" id="MBB6552306.1"/>
    </source>
</evidence>
<accession>A0A7X0NZM4</accession>
<reference evidence="2 3" key="1">
    <citation type="submission" date="2020-08" db="EMBL/GenBank/DDBJ databases">
        <title>Sequencing the genomes of 1000 actinobacteria strains.</title>
        <authorList>
            <person name="Klenk H.-P."/>
        </authorList>
    </citation>
    <scope>NUCLEOTIDE SEQUENCE [LARGE SCALE GENOMIC DNA]</scope>
    <source>
        <strain evidence="2 3">DSM 43768</strain>
    </source>
</reference>
<feature type="region of interest" description="Disordered" evidence="1">
    <location>
        <begin position="47"/>
        <end position="70"/>
    </location>
</feature>
<proteinExistence type="predicted"/>
<dbReference type="Proteomes" id="UP000565579">
    <property type="component" value="Unassembled WGS sequence"/>
</dbReference>
<dbReference type="EMBL" id="JACHMI010000001">
    <property type="protein sequence ID" value="MBB6552306.1"/>
    <property type="molecule type" value="Genomic_DNA"/>
</dbReference>
<keyword evidence="3" id="KW-1185">Reference proteome</keyword>
<dbReference type="RefSeq" id="WP_221525152.1">
    <property type="nucleotide sequence ID" value="NZ_BAAAXY010000043.1"/>
</dbReference>
<evidence type="ECO:0000256" key="1">
    <source>
        <dbReference type="SAM" id="MobiDB-lite"/>
    </source>
</evidence>
<comment type="caution">
    <text evidence="2">The sequence shown here is derived from an EMBL/GenBank/DDBJ whole genome shotgun (WGS) entry which is preliminary data.</text>
</comment>
<organism evidence="2 3">
    <name type="scientific">Nonomuraea rubra</name>
    <dbReference type="NCBI Taxonomy" id="46180"/>
    <lineage>
        <taxon>Bacteria</taxon>
        <taxon>Bacillati</taxon>
        <taxon>Actinomycetota</taxon>
        <taxon>Actinomycetes</taxon>
        <taxon>Streptosporangiales</taxon>
        <taxon>Streptosporangiaceae</taxon>
        <taxon>Nonomuraea</taxon>
    </lineage>
</organism>
<evidence type="ECO:0000313" key="3">
    <source>
        <dbReference type="Proteomes" id="UP000565579"/>
    </source>
</evidence>
<gene>
    <name evidence="2" type="ORF">HD593_007101</name>
</gene>
<protein>
    <submittedName>
        <fullName evidence="2">Uncharacterized protein</fullName>
    </submittedName>
</protein>
<name>A0A7X0NZM4_9ACTN</name>
<sequence length="70" mass="7460">MTGPWRTPRGSIAFTGVMGPVLLSLWPLLHGDRHGEPTHLALLPSPAADAVRDPQQLAQRTAGSRSPPLT</sequence>